<dbReference type="RefSeq" id="WP_120353789.1">
    <property type="nucleotide sequence ID" value="NZ_RAQO01000004.1"/>
</dbReference>
<evidence type="ECO:0000313" key="1">
    <source>
        <dbReference type="EMBL" id="RKF19784.1"/>
    </source>
</evidence>
<accession>A0A420EGJ3</accession>
<dbReference type="Pfam" id="PF05336">
    <property type="entry name" value="rhaM"/>
    <property type="match status" value="1"/>
</dbReference>
<dbReference type="SUPFAM" id="SSF54909">
    <property type="entry name" value="Dimeric alpha+beta barrel"/>
    <property type="match status" value="1"/>
</dbReference>
<dbReference type="EMBL" id="RAQO01000004">
    <property type="protein sequence ID" value="RKF19784.1"/>
    <property type="molecule type" value="Genomic_DNA"/>
</dbReference>
<organism evidence="1 2">
    <name type="scientific">Alginatibacterium sediminis</name>
    <dbReference type="NCBI Taxonomy" id="2164068"/>
    <lineage>
        <taxon>Bacteria</taxon>
        <taxon>Pseudomonadati</taxon>
        <taxon>Pseudomonadota</taxon>
        <taxon>Gammaproteobacteria</taxon>
        <taxon>Alteromonadales</taxon>
        <taxon>Alteromonadaceae</taxon>
        <taxon>Alginatibacterium</taxon>
    </lineage>
</organism>
<dbReference type="Gene3D" id="3.30.70.100">
    <property type="match status" value="1"/>
</dbReference>
<dbReference type="OrthoDB" id="9799608at2"/>
<proteinExistence type="predicted"/>
<dbReference type="PANTHER" id="PTHR34389:SF2">
    <property type="entry name" value="L-RHAMNOSE MUTAROTASE"/>
    <property type="match status" value="1"/>
</dbReference>
<dbReference type="PANTHER" id="PTHR34389">
    <property type="entry name" value="L-RHAMNOSE MUTAROTASE"/>
    <property type="match status" value="1"/>
</dbReference>
<keyword evidence="1" id="KW-0413">Isomerase</keyword>
<reference evidence="1 2" key="1">
    <citation type="submission" date="2018-09" db="EMBL/GenBank/DDBJ databases">
        <authorList>
            <person name="Wang Z."/>
        </authorList>
    </citation>
    <scope>NUCLEOTIDE SEQUENCE [LARGE SCALE GENOMIC DNA]</scope>
    <source>
        <strain evidence="1 2">ALS 81</strain>
    </source>
</reference>
<comment type="caution">
    <text evidence="1">The sequence shown here is derived from an EMBL/GenBank/DDBJ whole genome shotgun (WGS) entry which is preliminary data.</text>
</comment>
<protein>
    <submittedName>
        <fullName evidence="1">L-rhamnose mutarotase</fullName>
        <ecNumber evidence="1">5.1.3.32</ecNumber>
    </submittedName>
</protein>
<sequence length="114" mass="13478">MDLKRVGSVIEIKADQIEHYRELHANQWDSITSALSKACLSNYSIYLRQLPDKKYYLFSYFEYTGTNFEQDMALLGDNADVQAWWDICKPMHLPFSDRAEGEWWASMDEVFHQD</sequence>
<dbReference type="GO" id="GO:0062192">
    <property type="term" value="F:L-rhamnose mutarotase activity"/>
    <property type="evidence" value="ECO:0007669"/>
    <property type="project" value="UniProtKB-EC"/>
</dbReference>
<dbReference type="Proteomes" id="UP000286482">
    <property type="component" value="Unassembled WGS sequence"/>
</dbReference>
<dbReference type="EC" id="5.1.3.32" evidence="1"/>
<dbReference type="InterPro" id="IPR011008">
    <property type="entry name" value="Dimeric_a/b-barrel"/>
</dbReference>
<name>A0A420EGJ3_9ALTE</name>
<evidence type="ECO:0000313" key="2">
    <source>
        <dbReference type="Proteomes" id="UP000286482"/>
    </source>
</evidence>
<keyword evidence="2" id="KW-1185">Reference proteome</keyword>
<gene>
    <name evidence="1" type="ORF">DBZ36_04820</name>
</gene>
<dbReference type="AlphaFoldDB" id="A0A420EGJ3"/>
<dbReference type="InterPro" id="IPR008000">
    <property type="entry name" value="Rham/fucose_mutarotase"/>
</dbReference>